<keyword evidence="2" id="KW-1185">Reference proteome</keyword>
<reference evidence="2" key="1">
    <citation type="journal article" date="2017" name="Genome Biol.">
        <title>Comparative genomics reveals high biological diversity and specific adaptations in the industrially and medically important fungal genus Aspergillus.</title>
        <authorList>
            <person name="de Vries R.P."/>
            <person name="Riley R."/>
            <person name="Wiebenga A."/>
            <person name="Aguilar-Osorio G."/>
            <person name="Amillis S."/>
            <person name="Uchima C.A."/>
            <person name="Anderluh G."/>
            <person name="Asadollahi M."/>
            <person name="Askin M."/>
            <person name="Barry K."/>
            <person name="Battaglia E."/>
            <person name="Bayram O."/>
            <person name="Benocci T."/>
            <person name="Braus-Stromeyer S.A."/>
            <person name="Caldana C."/>
            <person name="Canovas D."/>
            <person name="Cerqueira G.C."/>
            <person name="Chen F."/>
            <person name="Chen W."/>
            <person name="Choi C."/>
            <person name="Clum A."/>
            <person name="Dos Santos R.A."/>
            <person name="Damasio A.R."/>
            <person name="Diallinas G."/>
            <person name="Emri T."/>
            <person name="Fekete E."/>
            <person name="Flipphi M."/>
            <person name="Freyberg S."/>
            <person name="Gallo A."/>
            <person name="Gournas C."/>
            <person name="Habgood R."/>
            <person name="Hainaut M."/>
            <person name="Harispe M.L."/>
            <person name="Henrissat B."/>
            <person name="Hilden K.S."/>
            <person name="Hope R."/>
            <person name="Hossain A."/>
            <person name="Karabika E."/>
            <person name="Karaffa L."/>
            <person name="Karanyi Z."/>
            <person name="Krasevec N."/>
            <person name="Kuo A."/>
            <person name="Kusch H."/>
            <person name="LaButti K."/>
            <person name="Lagendijk E.L."/>
            <person name="Lapidus A."/>
            <person name="Levasseur A."/>
            <person name="Lindquist E."/>
            <person name="Lipzen A."/>
            <person name="Logrieco A.F."/>
            <person name="MacCabe A."/>
            <person name="Maekelae M.R."/>
            <person name="Malavazi I."/>
            <person name="Melin P."/>
            <person name="Meyer V."/>
            <person name="Mielnichuk N."/>
            <person name="Miskei M."/>
            <person name="Molnar A.P."/>
            <person name="Mule G."/>
            <person name="Ngan C.Y."/>
            <person name="Orejas M."/>
            <person name="Orosz E."/>
            <person name="Ouedraogo J.P."/>
            <person name="Overkamp K.M."/>
            <person name="Park H.-S."/>
            <person name="Perrone G."/>
            <person name="Piumi F."/>
            <person name="Punt P.J."/>
            <person name="Ram A.F."/>
            <person name="Ramon A."/>
            <person name="Rauscher S."/>
            <person name="Record E."/>
            <person name="Riano-Pachon D.M."/>
            <person name="Robert V."/>
            <person name="Roehrig J."/>
            <person name="Ruller R."/>
            <person name="Salamov A."/>
            <person name="Salih N.S."/>
            <person name="Samson R.A."/>
            <person name="Sandor E."/>
            <person name="Sanguinetti M."/>
            <person name="Schuetze T."/>
            <person name="Sepcic K."/>
            <person name="Shelest E."/>
            <person name="Sherlock G."/>
            <person name="Sophianopoulou V."/>
            <person name="Squina F.M."/>
            <person name="Sun H."/>
            <person name="Susca A."/>
            <person name="Todd R.B."/>
            <person name="Tsang A."/>
            <person name="Unkles S.E."/>
            <person name="van de Wiele N."/>
            <person name="van Rossen-Uffink D."/>
            <person name="Oliveira J.V."/>
            <person name="Vesth T.C."/>
            <person name="Visser J."/>
            <person name="Yu J.-H."/>
            <person name="Zhou M."/>
            <person name="Andersen M.R."/>
            <person name="Archer D.B."/>
            <person name="Baker S.E."/>
            <person name="Benoit I."/>
            <person name="Brakhage A.A."/>
            <person name="Braus G.H."/>
            <person name="Fischer R."/>
            <person name="Frisvad J.C."/>
            <person name="Goldman G.H."/>
            <person name="Houbraken J."/>
            <person name="Oakley B."/>
            <person name="Pocsi I."/>
            <person name="Scazzocchio C."/>
            <person name="Seiboth B."/>
            <person name="vanKuyk P.A."/>
            <person name="Wortman J."/>
            <person name="Dyer P.S."/>
            <person name="Grigoriev I.V."/>
        </authorList>
    </citation>
    <scope>NUCLEOTIDE SEQUENCE [LARGE SCALE GENOMIC DNA]</scope>
    <source>
        <strain evidence="2">CBS 583.65</strain>
    </source>
</reference>
<accession>A0A1L9P7S2</accession>
<proteinExistence type="predicted"/>
<name>A0A1L9P7S2_ASPVE</name>
<organism evidence="1 2">
    <name type="scientific">Aspergillus versicolor CBS 583.65</name>
    <dbReference type="NCBI Taxonomy" id="1036611"/>
    <lineage>
        <taxon>Eukaryota</taxon>
        <taxon>Fungi</taxon>
        <taxon>Dikarya</taxon>
        <taxon>Ascomycota</taxon>
        <taxon>Pezizomycotina</taxon>
        <taxon>Eurotiomycetes</taxon>
        <taxon>Eurotiomycetidae</taxon>
        <taxon>Eurotiales</taxon>
        <taxon>Aspergillaceae</taxon>
        <taxon>Aspergillus</taxon>
        <taxon>Aspergillus subgen. Nidulantes</taxon>
    </lineage>
</organism>
<dbReference type="EMBL" id="KV878125">
    <property type="protein sequence ID" value="OJI97558.1"/>
    <property type="molecule type" value="Genomic_DNA"/>
</dbReference>
<dbReference type="GeneID" id="63725812"/>
<dbReference type="AlphaFoldDB" id="A0A1L9P7S2"/>
<gene>
    <name evidence="1" type="ORF">ASPVEDRAFT_300031</name>
</gene>
<evidence type="ECO:0000313" key="1">
    <source>
        <dbReference type="EMBL" id="OJI97558.1"/>
    </source>
</evidence>
<evidence type="ECO:0000313" key="2">
    <source>
        <dbReference type="Proteomes" id="UP000184073"/>
    </source>
</evidence>
<protein>
    <submittedName>
        <fullName evidence="1">Uncharacterized protein</fullName>
    </submittedName>
</protein>
<dbReference type="VEuPathDB" id="FungiDB:ASPVEDRAFT_300031"/>
<dbReference type="RefSeq" id="XP_040663321.1">
    <property type="nucleotide sequence ID" value="XM_040810301.1"/>
</dbReference>
<sequence length="93" mass="10750">MKRPCYLCYVEKTLCALITVLRLTYFLTLFSPSSHPLLTLFSPSSHHLCHRGKKYHPNHSHSPWELVEFMDIAATSPGLIYCSTAFNMWLKYG</sequence>
<dbReference type="Proteomes" id="UP000184073">
    <property type="component" value="Unassembled WGS sequence"/>
</dbReference>